<dbReference type="Pfam" id="PF00296">
    <property type="entry name" value="Bac_luciferase"/>
    <property type="match status" value="1"/>
</dbReference>
<dbReference type="Gene3D" id="3.20.20.30">
    <property type="entry name" value="Luciferase-like domain"/>
    <property type="match status" value="1"/>
</dbReference>
<evidence type="ECO:0000313" key="3">
    <source>
        <dbReference type="EMBL" id="BBY64906.1"/>
    </source>
</evidence>
<dbReference type="AlphaFoldDB" id="A0A7I7T9U7"/>
<dbReference type="PANTHER" id="PTHR43244">
    <property type="match status" value="1"/>
</dbReference>
<dbReference type="InterPro" id="IPR036661">
    <property type="entry name" value="Luciferase-like_sf"/>
</dbReference>
<dbReference type="PANTHER" id="PTHR43244:SF1">
    <property type="entry name" value="5,10-METHYLENETETRAHYDROMETHANOPTERIN REDUCTASE"/>
    <property type="match status" value="1"/>
</dbReference>
<evidence type="ECO:0000256" key="1">
    <source>
        <dbReference type="ARBA" id="ARBA00023002"/>
    </source>
</evidence>
<evidence type="ECO:0000313" key="4">
    <source>
        <dbReference type="Proteomes" id="UP000467148"/>
    </source>
</evidence>
<keyword evidence="1" id="KW-0560">Oxidoreductase</keyword>
<dbReference type="InterPro" id="IPR050564">
    <property type="entry name" value="F420-G6PD/mer"/>
</dbReference>
<dbReference type="RefSeq" id="WP_163748974.1">
    <property type="nucleotide sequence ID" value="NZ_AP022596.1"/>
</dbReference>
<dbReference type="GO" id="GO:0016705">
    <property type="term" value="F:oxidoreductase activity, acting on paired donors, with incorporation or reduction of molecular oxygen"/>
    <property type="evidence" value="ECO:0007669"/>
    <property type="project" value="InterPro"/>
</dbReference>
<dbReference type="EMBL" id="AP022596">
    <property type="protein sequence ID" value="BBY64906.1"/>
    <property type="molecule type" value="Genomic_DNA"/>
</dbReference>
<protein>
    <submittedName>
        <fullName evidence="3">N5,N10-methylene tetrahydromethanopterin reductase</fullName>
    </submittedName>
</protein>
<evidence type="ECO:0000259" key="2">
    <source>
        <dbReference type="Pfam" id="PF00296"/>
    </source>
</evidence>
<gene>
    <name evidence="3" type="primary">hmd</name>
    <name evidence="3" type="ORF">MHEL_31490</name>
</gene>
<reference evidence="3 4" key="1">
    <citation type="journal article" date="2019" name="Emerg. Microbes Infect.">
        <title>Comprehensive subspecies identification of 175 nontuberculous mycobacteria species based on 7547 genomic profiles.</title>
        <authorList>
            <person name="Matsumoto Y."/>
            <person name="Kinjo T."/>
            <person name="Motooka D."/>
            <person name="Nabeya D."/>
            <person name="Jung N."/>
            <person name="Uechi K."/>
            <person name="Horii T."/>
            <person name="Iida T."/>
            <person name="Fujita J."/>
            <person name="Nakamura S."/>
        </authorList>
    </citation>
    <scope>NUCLEOTIDE SEQUENCE [LARGE SCALE GENOMIC DNA]</scope>
    <source>
        <strain evidence="3 4">JCM 30396</strain>
    </source>
</reference>
<feature type="domain" description="Luciferase-like" evidence="2">
    <location>
        <begin position="18"/>
        <end position="222"/>
    </location>
</feature>
<dbReference type="KEGG" id="mhev:MHEL_31490"/>
<accession>A0A7I7T9U7</accession>
<name>A0A7I7T9U7_9MYCO</name>
<dbReference type="Proteomes" id="UP000467148">
    <property type="component" value="Chromosome"/>
</dbReference>
<dbReference type="CDD" id="cd01097">
    <property type="entry name" value="Tetrahydromethanopterin_reductase"/>
    <property type="match status" value="1"/>
</dbReference>
<organism evidence="3 4">
    <name type="scientific">Mycolicibacterium helvum</name>
    <dbReference type="NCBI Taxonomy" id="1534349"/>
    <lineage>
        <taxon>Bacteria</taxon>
        <taxon>Bacillati</taxon>
        <taxon>Actinomycetota</taxon>
        <taxon>Actinomycetes</taxon>
        <taxon>Mycobacteriales</taxon>
        <taxon>Mycobacteriaceae</taxon>
        <taxon>Mycolicibacterium</taxon>
    </lineage>
</organism>
<dbReference type="InterPro" id="IPR011251">
    <property type="entry name" value="Luciferase-like_dom"/>
</dbReference>
<dbReference type="SUPFAM" id="SSF51679">
    <property type="entry name" value="Bacterial luciferase-like"/>
    <property type="match status" value="1"/>
</dbReference>
<sequence length="307" mass="32478">MSAARVLFGLGLPPDLAAANRILPQAKACDAAGLDVVSIPDHPNFADRVDAYAAVSMVLGATRQLRGVVNLTNIGIRSAPLLARTVASLSALSDGRIIVGVGAGSLWDELARLGVTPRSPAESVQAMEETITVMHALTGGGPPVDFAGQFYQLRGADPSPQPTPAIWTGSQGPRSLAITGRLADGWIPAHTADWRSPQVKAWRPVIDDAAVAAGRSPADIVTIYNVGGQITDRAVLRPRDEEGRWVGGSTEQWIDELTSAVIDYDAAGLFYLRRDLSDSAVGRWMHEIVPAVRRAIAESNERHGASG</sequence>
<proteinExistence type="predicted"/>
<keyword evidence="4" id="KW-1185">Reference proteome</keyword>